<dbReference type="InterPro" id="IPR001073">
    <property type="entry name" value="C1q_dom"/>
</dbReference>
<keyword evidence="7" id="KW-1185">Reference proteome</keyword>
<dbReference type="EMBL" id="KV591405">
    <property type="protein sequence ID" value="OPL21464.1"/>
    <property type="molecule type" value="Genomic_DNA"/>
</dbReference>
<feature type="domain" description="C1q" evidence="5">
    <location>
        <begin position="51"/>
        <end position="187"/>
    </location>
</feature>
<evidence type="ECO:0000313" key="6">
    <source>
        <dbReference type="EMBL" id="OPL21464.1"/>
    </source>
</evidence>
<feature type="non-terminal residue" evidence="6">
    <location>
        <position position="1"/>
    </location>
</feature>
<dbReference type="AlphaFoldDB" id="A0A3L5TQP6"/>
<comment type="caution">
    <text evidence="6">The sequence shown here is derived from an EMBL/GenBank/DDBJ whole genome shotgun (WGS) entry which is preliminary data.</text>
</comment>
<keyword evidence="3 4" id="KW-0732">Signal</keyword>
<evidence type="ECO:0000259" key="5">
    <source>
        <dbReference type="PROSITE" id="PS50871"/>
    </source>
</evidence>
<dbReference type="InterPro" id="IPR050822">
    <property type="entry name" value="Cerebellin_Synaptic_Org"/>
</dbReference>
<feature type="signal peptide" evidence="4">
    <location>
        <begin position="1"/>
        <end position="25"/>
    </location>
</feature>
<evidence type="ECO:0000256" key="4">
    <source>
        <dbReference type="SAM" id="SignalP"/>
    </source>
</evidence>
<dbReference type="SUPFAM" id="SSF49842">
    <property type="entry name" value="TNF-like"/>
    <property type="match status" value="1"/>
</dbReference>
<organism evidence="6 7">
    <name type="scientific">Mytilus galloprovincialis</name>
    <name type="common">Mediterranean mussel</name>
    <dbReference type="NCBI Taxonomy" id="29158"/>
    <lineage>
        <taxon>Eukaryota</taxon>
        <taxon>Metazoa</taxon>
        <taxon>Spiralia</taxon>
        <taxon>Lophotrochozoa</taxon>
        <taxon>Mollusca</taxon>
        <taxon>Bivalvia</taxon>
        <taxon>Autobranchia</taxon>
        <taxon>Pteriomorphia</taxon>
        <taxon>Mytilida</taxon>
        <taxon>Mytiloidea</taxon>
        <taxon>Mytilidae</taxon>
        <taxon>Mytilinae</taxon>
        <taxon>Mytilus</taxon>
    </lineage>
</organism>
<dbReference type="PROSITE" id="PS50871">
    <property type="entry name" value="C1Q"/>
    <property type="match status" value="1"/>
</dbReference>
<dbReference type="SMR" id="A0A3L5TQP6"/>
<evidence type="ECO:0000256" key="2">
    <source>
        <dbReference type="ARBA" id="ARBA00022525"/>
    </source>
</evidence>
<feature type="chain" id="PRO_5017940375" description="C1q domain-containing protein" evidence="4">
    <location>
        <begin position="26"/>
        <end position="187"/>
    </location>
</feature>
<comment type="subcellular location">
    <subcellularLocation>
        <location evidence="1">Secreted</location>
    </subcellularLocation>
</comment>
<evidence type="ECO:0000256" key="3">
    <source>
        <dbReference type="ARBA" id="ARBA00022729"/>
    </source>
</evidence>
<accession>A0A3L5TQP6</accession>
<keyword evidence="2" id="KW-0964">Secreted</keyword>
<dbReference type="PANTHER" id="PTHR22923">
    <property type="entry name" value="CEREBELLIN-RELATED"/>
    <property type="match status" value="1"/>
</dbReference>
<dbReference type="PANTHER" id="PTHR22923:SF116">
    <property type="entry name" value="C1Q DOMAIN-CONTAINING PROTEIN"/>
    <property type="match status" value="1"/>
</dbReference>
<dbReference type="Proteomes" id="UP000266721">
    <property type="component" value="Unassembled WGS sequence"/>
</dbReference>
<sequence>LIARMNMSPMIVIFMVMSFPLISSSSQSCVMDILDQFDKMKVDVAKSKAASASVKPAFFVALTPHFTLTGLNSVLKFDDVRVNRGGAYDPSTGVFTATVQGLYHFSCMILANHGAVVHYQLNKNDQPYILGYSHKGAAADSSTISAVIELTIGDRVFVKHRHTAASEVVFSFMYLILLKIKHNNLQG</sequence>
<dbReference type="SMART" id="SM00110">
    <property type="entry name" value="C1Q"/>
    <property type="match status" value="1"/>
</dbReference>
<dbReference type="Pfam" id="PF00386">
    <property type="entry name" value="C1q"/>
    <property type="match status" value="1"/>
</dbReference>
<gene>
    <name evidence="6" type="ORF">AM593_10672</name>
</gene>
<dbReference type="GO" id="GO:0005576">
    <property type="term" value="C:extracellular region"/>
    <property type="evidence" value="ECO:0007669"/>
    <property type="project" value="UniProtKB-SubCell"/>
</dbReference>
<evidence type="ECO:0000256" key="1">
    <source>
        <dbReference type="ARBA" id="ARBA00004613"/>
    </source>
</evidence>
<name>A0A3L5TQP6_MYTGA</name>
<evidence type="ECO:0000313" key="7">
    <source>
        <dbReference type="Proteomes" id="UP000266721"/>
    </source>
</evidence>
<dbReference type="PRINTS" id="PR00007">
    <property type="entry name" value="COMPLEMNTC1Q"/>
</dbReference>
<dbReference type="Gene3D" id="2.60.120.40">
    <property type="match status" value="1"/>
</dbReference>
<dbReference type="InterPro" id="IPR008983">
    <property type="entry name" value="Tumour_necrosis_fac-like_dom"/>
</dbReference>
<proteinExistence type="predicted"/>
<protein>
    <recommendedName>
        <fullName evidence="5">C1q domain-containing protein</fullName>
    </recommendedName>
</protein>
<reference evidence="6 7" key="1">
    <citation type="journal article" date="2016" name="PLoS ONE">
        <title>A First Insight into the Genome of the Filter-Feeder Mussel Mytilus galloprovincialis.</title>
        <authorList>
            <person name="Murgarella M."/>
            <person name="Puiu D."/>
            <person name="Novoa B."/>
            <person name="Figueras A."/>
            <person name="Posada D."/>
            <person name="Canchaya C."/>
        </authorList>
    </citation>
    <scope>NUCLEOTIDE SEQUENCE [LARGE SCALE GENOMIC DNA]</scope>
    <source>
        <tissue evidence="6">Muscle</tissue>
    </source>
</reference>